<feature type="compositionally biased region" description="Gly residues" evidence="5">
    <location>
        <begin position="83"/>
        <end position="97"/>
    </location>
</feature>
<gene>
    <name evidence="7" type="ORF">CLV63_103357</name>
</gene>
<proteinExistence type="predicted"/>
<accession>A0A2P8DQZ0</accession>
<dbReference type="GO" id="GO:0016020">
    <property type="term" value="C:membrane"/>
    <property type="evidence" value="ECO:0007669"/>
    <property type="project" value="UniProtKB-SubCell"/>
</dbReference>
<dbReference type="EMBL" id="PYGA01000003">
    <property type="protein sequence ID" value="PSK99632.1"/>
    <property type="molecule type" value="Genomic_DNA"/>
</dbReference>
<evidence type="ECO:0000256" key="1">
    <source>
        <dbReference type="ARBA" id="ARBA00004167"/>
    </source>
</evidence>
<organism evidence="7 8">
    <name type="scientific">Murinocardiopsis flavida</name>
    <dbReference type="NCBI Taxonomy" id="645275"/>
    <lineage>
        <taxon>Bacteria</taxon>
        <taxon>Bacillati</taxon>
        <taxon>Actinomycetota</taxon>
        <taxon>Actinomycetes</taxon>
        <taxon>Streptosporangiales</taxon>
        <taxon>Nocardiopsidaceae</taxon>
        <taxon>Murinocardiopsis</taxon>
    </lineage>
</organism>
<evidence type="ECO:0000256" key="5">
    <source>
        <dbReference type="SAM" id="MobiDB-lite"/>
    </source>
</evidence>
<dbReference type="AlphaFoldDB" id="A0A2P8DQZ0"/>
<feature type="transmembrane region" description="Helical" evidence="6">
    <location>
        <begin position="27"/>
        <end position="47"/>
    </location>
</feature>
<keyword evidence="8" id="KW-1185">Reference proteome</keyword>
<dbReference type="PANTHER" id="PTHR30168:SF0">
    <property type="entry name" value="INNER MEMBRANE PROTEIN"/>
    <property type="match status" value="1"/>
</dbReference>
<dbReference type="Pfam" id="PF04228">
    <property type="entry name" value="Zn_peptidase"/>
    <property type="match status" value="1"/>
</dbReference>
<evidence type="ECO:0008006" key="9">
    <source>
        <dbReference type="Google" id="ProtNLM"/>
    </source>
</evidence>
<feature type="region of interest" description="Disordered" evidence="5">
    <location>
        <begin position="288"/>
        <end position="312"/>
    </location>
</feature>
<keyword evidence="3 6" id="KW-1133">Transmembrane helix</keyword>
<keyword evidence="2 6" id="KW-0812">Transmembrane</keyword>
<evidence type="ECO:0000313" key="7">
    <source>
        <dbReference type="EMBL" id="PSK99632.1"/>
    </source>
</evidence>
<dbReference type="PANTHER" id="PTHR30168">
    <property type="entry name" value="PUTATIVE MEMBRANE PROTEIN YPFJ"/>
    <property type="match status" value="1"/>
</dbReference>
<reference evidence="7 8" key="1">
    <citation type="submission" date="2018-03" db="EMBL/GenBank/DDBJ databases">
        <title>Genomic Encyclopedia of Archaeal and Bacterial Type Strains, Phase II (KMG-II): from individual species to whole genera.</title>
        <authorList>
            <person name="Goeker M."/>
        </authorList>
    </citation>
    <scope>NUCLEOTIDE SEQUENCE [LARGE SCALE GENOMIC DNA]</scope>
    <source>
        <strain evidence="7 8">DSM 45312</strain>
    </source>
</reference>
<comment type="caution">
    <text evidence="7">The sequence shown here is derived from an EMBL/GenBank/DDBJ whole genome shotgun (WGS) entry which is preliminary data.</text>
</comment>
<keyword evidence="4 6" id="KW-0472">Membrane</keyword>
<evidence type="ECO:0000256" key="3">
    <source>
        <dbReference type="ARBA" id="ARBA00022989"/>
    </source>
</evidence>
<evidence type="ECO:0000256" key="4">
    <source>
        <dbReference type="ARBA" id="ARBA00023136"/>
    </source>
</evidence>
<feature type="compositionally biased region" description="Basic and acidic residues" evidence="5">
    <location>
        <begin position="292"/>
        <end position="305"/>
    </location>
</feature>
<dbReference type="Proteomes" id="UP000240542">
    <property type="component" value="Unassembled WGS sequence"/>
</dbReference>
<evidence type="ECO:0000256" key="6">
    <source>
        <dbReference type="SAM" id="Phobius"/>
    </source>
</evidence>
<sequence length="337" mass="35335">MAAGHGGDGGRRERAARRDASLRSGRAALLTSLVVLAVSLAVLVWSVSGPGAALVQWGGGPSSAKATGGTASPGSFAEDGHRGLPGGGAPSGGGTGRPTGEDALVDNPLYATGRLAPLPCPAPDLDVTESASMKALLDTVADCLDHTWATQFARAGIPYDPPQRVFWEVPGTSPCRDYPSSAGAFYCRASKSIYIGTSDVVRKWNGVEDPAVYASLLAHEYSHHVQGESGLLDYYHEQRRNEADRSVQNSWTRKSELQANCMAGAFLGAVRVSFPLGDAERANVLDDAAATADREGSSDDERTHGSADNSVRWMDHGIAKQDPGVCNTWSAADDLVQ</sequence>
<dbReference type="InterPro" id="IPR007343">
    <property type="entry name" value="Uncharacterised_pept_Zn_put"/>
</dbReference>
<protein>
    <recommendedName>
        <fullName evidence="9">Metalloprotease</fullName>
    </recommendedName>
</protein>
<name>A0A2P8DQZ0_9ACTN</name>
<evidence type="ECO:0000313" key="8">
    <source>
        <dbReference type="Proteomes" id="UP000240542"/>
    </source>
</evidence>
<comment type="subcellular location">
    <subcellularLocation>
        <location evidence="1">Membrane</location>
        <topology evidence="1">Single-pass membrane protein</topology>
    </subcellularLocation>
</comment>
<dbReference type="RefSeq" id="WP_394339748.1">
    <property type="nucleotide sequence ID" value="NZ_PYGA01000003.1"/>
</dbReference>
<feature type="region of interest" description="Disordered" evidence="5">
    <location>
        <begin position="59"/>
        <end position="105"/>
    </location>
</feature>
<evidence type="ECO:0000256" key="2">
    <source>
        <dbReference type="ARBA" id="ARBA00022692"/>
    </source>
</evidence>